<keyword evidence="3" id="KW-1185">Reference proteome</keyword>
<accession>A0A4Q2UC64</accession>
<dbReference type="AlphaFoldDB" id="A0A4Q2UC64"/>
<name>A0A4Q2UC64_9BACT</name>
<evidence type="ECO:0000313" key="2">
    <source>
        <dbReference type="EMBL" id="RYC66693.1"/>
    </source>
</evidence>
<feature type="transmembrane region" description="Helical" evidence="1">
    <location>
        <begin position="60"/>
        <end position="77"/>
    </location>
</feature>
<comment type="caution">
    <text evidence="2">The sequence shown here is derived from an EMBL/GenBank/DDBJ whole genome shotgun (WGS) entry which is preliminary data.</text>
</comment>
<keyword evidence="1" id="KW-0812">Transmembrane</keyword>
<dbReference type="EMBL" id="SBLB01000012">
    <property type="protein sequence ID" value="RYC66693.1"/>
    <property type="molecule type" value="Genomic_DNA"/>
</dbReference>
<sequence length="78" mass="9137">MLRFRSRISTVTDTDKLTNEQHPAFRLGTFLGSWLTAREQQLANWLNQAQHRISFQLRNILLGLIGLFFLLYFIALLT</sequence>
<evidence type="ECO:0000313" key="3">
    <source>
        <dbReference type="Proteomes" id="UP000290407"/>
    </source>
</evidence>
<protein>
    <submittedName>
        <fullName evidence="2">Uncharacterized protein</fullName>
    </submittedName>
</protein>
<keyword evidence="1" id="KW-0472">Membrane</keyword>
<organism evidence="2 3">
    <name type="scientific">Spirosoma sordidisoli</name>
    <dbReference type="NCBI Taxonomy" id="2502893"/>
    <lineage>
        <taxon>Bacteria</taxon>
        <taxon>Pseudomonadati</taxon>
        <taxon>Bacteroidota</taxon>
        <taxon>Cytophagia</taxon>
        <taxon>Cytophagales</taxon>
        <taxon>Cytophagaceae</taxon>
        <taxon>Spirosoma</taxon>
    </lineage>
</organism>
<evidence type="ECO:0000256" key="1">
    <source>
        <dbReference type="SAM" id="Phobius"/>
    </source>
</evidence>
<dbReference type="RefSeq" id="WP_129606111.1">
    <property type="nucleotide sequence ID" value="NZ_SBLB01000012.1"/>
</dbReference>
<proteinExistence type="predicted"/>
<reference evidence="2 3" key="1">
    <citation type="submission" date="2019-01" db="EMBL/GenBank/DDBJ databases">
        <title>Spirosoma flava sp. nov., a propanil-degrading bacterium isolated from herbicide-contaminated soil.</title>
        <authorList>
            <person name="Zhang L."/>
            <person name="Jiang J.-D."/>
        </authorList>
    </citation>
    <scope>NUCLEOTIDE SEQUENCE [LARGE SCALE GENOMIC DNA]</scope>
    <source>
        <strain evidence="2 3">TY50</strain>
    </source>
</reference>
<dbReference type="Proteomes" id="UP000290407">
    <property type="component" value="Unassembled WGS sequence"/>
</dbReference>
<keyword evidence="1" id="KW-1133">Transmembrane helix</keyword>
<gene>
    <name evidence="2" type="ORF">EQG79_28060</name>
</gene>